<sequence length="301" mass="30641">MGVTAAGRSGAAAVPPDAIETIMRLAVLLSAGLPPTRAWSHLAADDDPLLAAAARAAEAGGDVGAVLASAGGAWAEVAAVWTVAVETGAPLAGTLRDVVGALRDAAEVRGDIGVALAEPAATARLLGWLPVLGIPLSATLGFDSVGILLSDPRGTFCLAAGATLVVIARVWSRHLWRRARPPTSVPGLRAQLWAVALSAGVSADRARGLVDAAMPESVSGEPADEATRTVEFAHRAGVPAAELLRAHAWLARHRARTEGRTAAARLSTRLLLPLGVCTLPAFLLLGVVPMMLGVLRSGALP</sequence>
<dbReference type="AlphaFoldDB" id="A0A1G6M3N8"/>
<dbReference type="STRING" id="993073.AS029_10585"/>
<dbReference type="GO" id="GO:0005886">
    <property type="term" value="C:plasma membrane"/>
    <property type="evidence" value="ECO:0007669"/>
    <property type="project" value="UniProtKB-SubCell"/>
</dbReference>
<dbReference type="PANTHER" id="PTHR35007">
    <property type="entry name" value="INTEGRAL MEMBRANE PROTEIN-RELATED"/>
    <property type="match status" value="1"/>
</dbReference>
<evidence type="ECO:0000256" key="3">
    <source>
        <dbReference type="ARBA" id="ARBA00022692"/>
    </source>
</evidence>
<feature type="transmembrane region" description="Helical" evidence="6">
    <location>
        <begin position="125"/>
        <end position="147"/>
    </location>
</feature>
<evidence type="ECO:0000313" key="9">
    <source>
        <dbReference type="Proteomes" id="UP000183203"/>
    </source>
</evidence>
<dbReference type="InterPro" id="IPR018076">
    <property type="entry name" value="T2SS_GspF_dom"/>
</dbReference>
<dbReference type="PANTHER" id="PTHR35007:SF3">
    <property type="entry name" value="POSSIBLE CONSERVED ALANINE RICH MEMBRANE PROTEIN"/>
    <property type="match status" value="1"/>
</dbReference>
<dbReference type="Proteomes" id="UP000183203">
    <property type="component" value="Unassembled WGS sequence"/>
</dbReference>
<keyword evidence="3 6" id="KW-0812">Transmembrane</keyword>
<reference evidence="8 9" key="1">
    <citation type="submission" date="2016-09" db="EMBL/GenBank/DDBJ databases">
        <authorList>
            <person name="Capua I."/>
            <person name="De Benedictis P."/>
            <person name="Joannis T."/>
            <person name="Lombin L.H."/>
            <person name="Cattoli G."/>
        </authorList>
    </citation>
    <scope>NUCLEOTIDE SEQUENCE [LARGE SCALE GENOMIC DNA]</scope>
    <source>
        <strain evidence="8 9">NIO-1002</strain>
    </source>
</reference>
<gene>
    <name evidence="8" type="ORF">SAMN05216418_2386</name>
</gene>
<evidence type="ECO:0000256" key="6">
    <source>
        <dbReference type="SAM" id="Phobius"/>
    </source>
</evidence>
<dbReference type="EMBL" id="FMYG01000005">
    <property type="protein sequence ID" value="SDC50109.1"/>
    <property type="molecule type" value="Genomic_DNA"/>
</dbReference>
<evidence type="ECO:0000256" key="2">
    <source>
        <dbReference type="ARBA" id="ARBA00022475"/>
    </source>
</evidence>
<feature type="transmembrane region" description="Helical" evidence="6">
    <location>
        <begin position="153"/>
        <end position="171"/>
    </location>
</feature>
<accession>A0A1G6M3N8</accession>
<keyword evidence="2" id="KW-1003">Cell membrane</keyword>
<keyword evidence="4 6" id="KW-1133">Transmembrane helix</keyword>
<dbReference type="Pfam" id="PF00482">
    <property type="entry name" value="T2SSF"/>
    <property type="match status" value="1"/>
</dbReference>
<evidence type="ECO:0000256" key="4">
    <source>
        <dbReference type="ARBA" id="ARBA00022989"/>
    </source>
</evidence>
<feature type="transmembrane region" description="Helical" evidence="6">
    <location>
        <begin position="270"/>
        <end position="295"/>
    </location>
</feature>
<name>A0A1G6M3N8_9MICO</name>
<evidence type="ECO:0000256" key="1">
    <source>
        <dbReference type="ARBA" id="ARBA00004651"/>
    </source>
</evidence>
<evidence type="ECO:0000256" key="5">
    <source>
        <dbReference type="ARBA" id="ARBA00023136"/>
    </source>
</evidence>
<feature type="domain" description="Type II secretion system protein GspF" evidence="7">
    <location>
        <begin position="24"/>
        <end position="130"/>
    </location>
</feature>
<organism evidence="8 9">
    <name type="scientific">Microbacterium enclense</name>
    <dbReference type="NCBI Taxonomy" id="993073"/>
    <lineage>
        <taxon>Bacteria</taxon>
        <taxon>Bacillati</taxon>
        <taxon>Actinomycetota</taxon>
        <taxon>Actinomycetes</taxon>
        <taxon>Micrococcales</taxon>
        <taxon>Microbacteriaceae</taxon>
        <taxon>Microbacterium</taxon>
    </lineage>
</organism>
<proteinExistence type="predicted"/>
<evidence type="ECO:0000259" key="7">
    <source>
        <dbReference type="Pfam" id="PF00482"/>
    </source>
</evidence>
<evidence type="ECO:0000313" key="8">
    <source>
        <dbReference type="EMBL" id="SDC50109.1"/>
    </source>
</evidence>
<protein>
    <submittedName>
        <fullName evidence="8">Tight adherence protein B</fullName>
    </submittedName>
</protein>
<keyword evidence="5 6" id="KW-0472">Membrane</keyword>
<comment type="subcellular location">
    <subcellularLocation>
        <location evidence="1">Cell membrane</location>
        <topology evidence="1">Multi-pass membrane protein</topology>
    </subcellularLocation>
</comment>